<name>A0A6P2BSP9_9ACTN</name>
<reference evidence="3 4" key="1">
    <citation type="submission" date="2018-11" db="EMBL/GenBank/DDBJ databases">
        <title>Trebonia kvetii gen.nov., sp.nov., a novel acidophilic actinobacterium, and proposal of the new actinobacterial family Treboniaceae fam. nov.</title>
        <authorList>
            <person name="Rapoport D."/>
            <person name="Sagova-Mareckova M."/>
            <person name="Sedlacek I."/>
            <person name="Provaznik J."/>
            <person name="Kralova S."/>
            <person name="Pavlinic D."/>
            <person name="Benes V."/>
            <person name="Kopecky J."/>
        </authorList>
    </citation>
    <scope>NUCLEOTIDE SEQUENCE [LARGE SCALE GENOMIC DNA]</scope>
    <source>
        <strain evidence="3 4">15Tr583</strain>
    </source>
</reference>
<dbReference type="AlphaFoldDB" id="A0A6P2BSP9"/>
<evidence type="ECO:0000256" key="1">
    <source>
        <dbReference type="SAM" id="MobiDB-lite"/>
    </source>
</evidence>
<dbReference type="SMART" id="SM00347">
    <property type="entry name" value="HTH_MARR"/>
    <property type="match status" value="1"/>
</dbReference>
<protein>
    <submittedName>
        <fullName evidence="3">MarR family transcriptional regulator</fullName>
    </submittedName>
</protein>
<dbReference type="OrthoDB" id="3237509at2"/>
<dbReference type="InterPro" id="IPR000835">
    <property type="entry name" value="HTH_MarR-typ"/>
</dbReference>
<dbReference type="PROSITE" id="PS50995">
    <property type="entry name" value="HTH_MARR_2"/>
    <property type="match status" value="1"/>
</dbReference>
<proteinExistence type="predicted"/>
<evidence type="ECO:0000313" key="3">
    <source>
        <dbReference type="EMBL" id="TVZ02044.1"/>
    </source>
</evidence>
<feature type="region of interest" description="Disordered" evidence="1">
    <location>
        <begin position="81"/>
        <end position="135"/>
    </location>
</feature>
<dbReference type="Proteomes" id="UP000460272">
    <property type="component" value="Unassembled WGS sequence"/>
</dbReference>
<dbReference type="InterPro" id="IPR036388">
    <property type="entry name" value="WH-like_DNA-bd_sf"/>
</dbReference>
<dbReference type="SUPFAM" id="SSF46785">
    <property type="entry name" value="Winged helix' DNA-binding domain"/>
    <property type="match status" value="1"/>
</dbReference>
<accession>A0A6P2BSP9</accession>
<sequence>MEPTQVHHRAAPGPQWRPADWTAIADFDVLNTLRRVGDQHGSKPSERARASLITTGAMTARLDRLERAGLIRRAPDPADRRGVLVRLPPRGSKVARAGASGTDSRQPGIPRTAQRTAAGLDRLRAQAAAPSPRTR</sequence>
<keyword evidence="4" id="KW-1185">Reference proteome</keyword>
<evidence type="ECO:0000313" key="4">
    <source>
        <dbReference type="Proteomes" id="UP000460272"/>
    </source>
</evidence>
<dbReference type="EMBL" id="RPFW01000006">
    <property type="protein sequence ID" value="TVZ02044.1"/>
    <property type="molecule type" value="Genomic_DNA"/>
</dbReference>
<dbReference type="PANTHER" id="PTHR33164">
    <property type="entry name" value="TRANSCRIPTIONAL REGULATOR, MARR FAMILY"/>
    <property type="match status" value="1"/>
</dbReference>
<comment type="caution">
    <text evidence="3">The sequence shown here is derived from an EMBL/GenBank/DDBJ whole genome shotgun (WGS) entry which is preliminary data.</text>
</comment>
<dbReference type="InterPro" id="IPR036390">
    <property type="entry name" value="WH_DNA-bd_sf"/>
</dbReference>
<organism evidence="3 4">
    <name type="scientific">Trebonia kvetii</name>
    <dbReference type="NCBI Taxonomy" id="2480626"/>
    <lineage>
        <taxon>Bacteria</taxon>
        <taxon>Bacillati</taxon>
        <taxon>Actinomycetota</taxon>
        <taxon>Actinomycetes</taxon>
        <taxon>Streptosporangiales</taxon>
        <taxon>Treboniaceae</taxon>
        <taxon>Trebonia</taxon>
    </lineage>
</organism>
<dbReference type="GO" id="GO:0003700">
    <property type="term" value="F:DNA-binding transcription factor activity"/>
    <property type="evidence" value="ECO:0007669"/>
    <property type="project" value="InterPro"/>
</dbReference>
<dbReference type="PANTHER" id="PTHR33164:SF104">
    <property type="entry name" value="TRANSCRIPTIONAL REGULATORY PROTEIN"/>
    <property type="match status" value="1"/>
</dbReference>
<dbReference type="InterPro" id="IPR039422">
    <property type="entry name" value="MarR/SlyA-like"/>
</dbReference>
<dbReference type="Gene3D" id="1.10.10.10">
    <property type="entry name" value="Winged helix-like DNA-binding domain superfamily/Winged helix DNA-binding domain"/>
    <property type="match status" value="1"/>
</dbReference>
<gene>
    <name evidence="3" type="ORF">EAS64_29095</name>
</gene>
<dbReference type="Pfam" id="PF01047">
    <property type="entry name" value="MarR"/>
    <property type="match status" value="1"/>
</dbReference>
<feature type="domain" description="HTH marR-type" evidence="2">
    <location>
        <begin position="1"/>
        <end position="135"/>
    </location>
</feature>
<dbReference type="GO" id="GO:0006950">
    <property type="term" value="P:response to stress"/>
    <property type="evidence" value="ECO:0007669"/>
    <property type="project" value="TreeGrafter"/>
</dbReference>
<evidence type="ECO:0000259" key="2">
    <source>
        <dbReference type="PROSITE" id="PS50995"/>
    </source>
</evidence>